<comment type="caution">
    <text evidence="1">The sequence shown here is derived from an EMBL/GenBank/DDBJ whole genome shotgun (WGS) entry which is preliminary data.</text>
</comment>
<reference evidence="1 2" key="1">
    <citation type="submission" date="2018-11" db="EMBL/GenBank/DDBJ databases">
        <title>Genome assembly of Steccherinum ochraceum LE-BIN_3174, the white-rot fungus of the Steccherinaceae family (The Residual Polyporoid clade, Polyporales, Basidiomycota).</title>
        <authorList>
            <person name="Fedorova T.V."/>
            <person name="Glazunova O.A."/>
            <person name="Landesman E.O."/>
            <person name="Moiseenko K.V."/>
            <person name="Psurtseva N.V."/>
            <person name="Savinova O.S."/>
            <person name="Shakhova N.V."/>
            <person name="Tyazhelova T.V."/>
            <person name="Vasina D.V."/>
        </authorList>
    </citation>
    <scope>NUCLEOTIDE SEQUENCE [LARGE SCALE GENOMIC DNA]</scope>
    <source>
        <strain evidence="1 2">LE-BIN_3174</strain>
    </source>
</reference>
<dbReference type="SUPFAM" id="SSF50370">
    <property type="entry name" value="Ricin B-like lectins"/>
    <property type="match status" value="1"/>
</dbReference>
<gene>
    <name evidence="1" type="ORF">EIP91_011426</name>
</gene>
<accession>A0A4R0RW30</accession>
<dbReference type="Gene3D" id="2.80.10.50">
    <property type="match status" value="1"/>
</dbReference>
<name>A0A4R0RW30_9APHY</name>
<protein>
    <submittedName>
        <fullName evidence="1">Uncharacterized protein</fullName>
    </submittedName>
</protein>
<sequence length="160" mass="16867">MKLINATALAATAAVIQIFDFQGQVVDLSQGRTGDFVAISAYEVLNNDNQFWAVVAANNGLFQLINPTANSIMSYASAPVLGTGGLILHQQVMGHSVNDANTTWFINATANGSAMFIESSSGLALSSWPLNPQNSEVLVPLTLEEANGNPTQLFTIKPAA</sequence>
<dbReference type="Proteomes" id="UP000292702">
    <property type="component" value="Unassembled WGS sequence"/>
</dbReference>
<dbReference type="EMBL" id="RWJN01000074">
    <property type="protein sequence ID" value="TCD68148.1"/>
    <property type="molecule type" value="Genomic_DNA"/>
</dbReference>
<dbReference type="InterPro" id="IPR035992">
    <property type="entry name" value="Ricin_B-like_lectins"/>
</dbReference>
<dbReference type="CDD" id="cd00161">
    <property type="entry name" value="beta-trefoil_Ricin-like"/>
    <property type="match status" value="1"/>
</dbReference>
<dbReference type="PROSITE" id="PS50231">
    <property type="entry name" value="RICIN_B_LECTIN"/>
    <property type="match status" value="1"/>
</dbReference>
<keyword evidence="2" id="KW-1185">Reference proteome</keyword>
<evidence type="ECO:0000313" key="1">
    <source>
        <dbReference type="EMBL" id="TCD68148.1"/>
    </source>
</evidence>
<proteinExistence type="predicted"/>
<dbReference type="OrthoDB" id="2993020at2759"/>
<evidence type="ECO:0000313" key="2">
    <source>
        <dbReference type="Proteomes" id="UP000292702"/>
    </source>
</evidence>
<organism evidence="1 2">
    <name type="scientific">Steccherinum ochraceum</name>
    <dbReference type="NCBI Taxonomy" id="92696"/>
    <lineage>
        <taxon>Eukaryota</taxon>
        <taxon>Fungi</taxon>
        <taxon>Dikarya</taxon>
        <taxon>Basidiomycota</taxon>
        <taxon>Agaricomycotina</taxon>
        <taxon>Agaricomycetes</taxon>
        <taxon>Polyporales</taxon>
        <taxon>Steccherinaceae</taxon>
        <taxon>Steccherinum</taxon>
    </lineage>
</organism>
<dbReference type="AlphaFoldDB" id="A0A4R0RW30"/>